<dbReference type="EMBL" id="GBRH01191289">
    <property type="protein sequence ID" value="JAE06607.1"/>
    <property type="molecule type" value="Transcribed_RNA"/>
</dbReference>
<reference evidence="2" key="1">
    <citation type="submission" date="2014-09" db="EMBL/GenBank/DDBJ databases">
        <authorList>
            <person name="Magalhaes I.L.F."/>
            <person name="Oliveira U."/>
            <person name="Santos F.R."/>
            <person name="Vidigal T.H.D.A."/>
            <person name="Brescovit A.D."/>
            <person name="Santos A.J."/>
        </authorList>
    </citation>
    <scope>NUCLEOTIDE SEQUENCE</scope>
    <source>
        <tissue evidence="2">Shoot tissue taken approximately 20 cm above the soil surface</tissue>
    </source>
</reference>
<reference evidence="2" key="2">
    <citation type="journal article" date="2015" name="Data Brief">
        <title>Shoot transcriptome of the giant reed, Arundo donax.</title>
        <authorList>
            <person name="Barrero R.A."/>
            <person name="Guerrero F.D."/>
            <person name="Moolhuijzen P."/>
            <person name="Goolsby J.A."/>
            <person name="Tidwell J."/>
            <person name="Bellgard S.E."/>
            <person name="Bellgard M.I."/>
        </authorList>
    </citation>
    <scope>NUCLEOTIDE SEQUENCE</scope>
    <source>
        <tissue evidence="2">Shoot tissue taken approximately 20 cm above the soil surface</tissue>
    </source>
</reference>
<evidence type="ECO:0000313" key="2">
    <source>
        <dbReference type="EMBL" id="JAE06607.1"/>
    </source>
</evidence>
<dbReference type="AlphaFoldDB" id="A0A0A9F2T8"/>
<name>A0A0A9F2T8_ARUDO</name>
<proteinExistence type="predicted"/>
<organism evidence="2">
    <name type="scientific">Arundo donax</name>
    <name type="common">Giant reed</name>
    <name type="synonym">Donax arundinaceus</name>
    <dbReference type="NCBI Taxonomy" id="35708"/>
    <lineage>
        <taxon>Eukaryota</taxon>
        <taxon>Viridiplantae</taxon>
        <taxon>Streptophyta</taxon>
        <taxon>Embryophyta</taxon>
        <taxon>Tracheophyta</taxon>
        <taxon>Spermatophyta</taxon>
        <taxon>Magnoliopsida</taxon>
        <taxon>Liliopsida</taxon>
        <taxon>Poales</taxon>
        <taxon>Poaceae</taxon>
        <taxon>PACMAD clade</taxon>
        <taxon>Arundinoideae</taxon>
        <taxon>Arundineae</taxon>
        <taxon>Arundo</taxon>
    </lineage>
</organism>
<feature type="region of interest" description="Disordered" evidence="1">
    <location>
        <begin position="36"/>
        <end position="60"/>
    </location>
</feature>
<protein>
    <submittedName>
        <fullName evidence="2">Uncharacterized protein</fullName>
    </submittedName>
</protein>
<evidence type="ECO:0000256" key="1">
    <source>
        <dbReference type="SAM" id="MobiDB-lite"/>
    </source>
</evidence>
<accession>A0A0A9F2T8</accession>
<sequence>MTRPKESKQTLRIFTFFRCGNGQSSFLGVVEDTSLRTNTTGDEDRTRNQNKANNCCDVYR</sequence>